<sequence length="177" mass="20179">MPVARKRIRIPSLLIGGTASKLLRRRLRSGKAVRVDAVIPRRYEDPCWDSAEYTVLDDAARRRRFRFWPGYCTQRMVVKVLEEFSFLIVLGLCLSLAFAGWMKWRRGGGRARARTFRVGDPDDLCVICMADYEEGDRLKVLPCAHAYHSTCIDTWLLLQPKAGKTCPICKQNVCGAN</sequence>
<keyword evidence="3" id="KW-0479">Metal-binding</keyword>
<keyword evidence="7 9" id="KW-0472">Membrane</keyword>
<protein>
    <recommendedName>
        <fullName evidence="10">RING-type domain-containing protein</fullName>
    </recommendedName>
</protein>
<keyword evidence="5" id="KW-0862">Zinc</keyword>
<keyword evidence="4 8" id="KW-0863">Zinc-finger</keyword>
<keyword evidence="12" id="KW-1185">Reference proteome</keyword>
<dbReference type="OrthoDB" id="8062037at2759"/>
<evidence type="ECO:0000256" key="2">
    <source>
        <dbReference type="ARBA" id="ARBA00022692"/>
    </source>
</evidence>
<dbReference type="GO" id="GO:0008270">
    <property type="term" value="F:zinc ion binding"/>
    <property type="evidence" value="ECO:0007669"/>
    <property type="project" value="UniProtKB-KW"/>
</dbReference>
<evidence type="ECO:0000256" key="6">
    <source>
        <dbReference type="ARBA" id="ARBA00022989"/>
    </source>
</evidence>
<reference evidence="11" key="1">
    <citation type="journal article" date="2023" name="DNA Res.">
        <title>Chromosome-level genome assembly of Phrynocephalus forsythii using third-generation DNA sequencing and Hi-C analysis.</title>
        <authorList>
            <person name="Qi Y."/>
            <person name="Zhao W."/>
            <person name="Zhao Y."/>
            <person name="Niu C."/>
            <person name="Cao S."/>
            <person name="Zhang Y."/>
        </authorList>
    </citation>
    <scope>NUCLEOTIDE SEQUENCE</scope>
    <source>
        <tissue evidence="11">Muscle</tissue>
    </source>
</reference>
<dbReference type="InterPro" id="IPR051653">
    <property type="entry name" value="E3_ligase_sorting_rcpt"/>
</dbReference>
<feature type="transmembrane region" description="Helical" evidence="9">
    <location>
        <begin position="84"/>
        <end position="104"/>
    </location>
</feature>
<evidence type="ECO:0000313" key="12">
    <source>
        <dbReference type="Proteomes" id="UP001142489"/>
    </source>
</evidence>
<dbReference type="Pfam" id="PF13639">
    <property type="entry name" value="zf-RING_2"/>
    <property type="match status" value="1"/>
</dbReference>
<evidence type="ECO:0000259" key="10">
    <source>
        <dbReference type="PROSITE" id="PS50089"/>
    </source>
</evidence>
<evidence type="ECO:0000256" key="9">
    <source>
        <dbReference type="SAM" id="Phobius"/>
    </source>
</evidence>
<evidence type="ECO:0000256" key="4">
    <source>
        <dbReference type="ARBA" id="ARBA00022771"/>
    </source>
</evidence>
<feature type="domain" description="RING-type" evidence="10">
    <location>
        <begin position="125"/>
        <end position="170"/>
    </location>
</feature>
<dbReference type="InterPro" id="IPR001841">
    <property type="entry name" value="Znf_RING"/>
</dbReference>
<dbReference type="GO" id="GO:0016020">
    <property type="term" value="C:membrane"/>
    <property type="evidence" value="ECO:0007669"/>
    <property type="project" value="UniProtKB-SubCell"/>
</dbReference>
<evidence type="ECO:0000313" key="11">
    <source>
        <dbReference type="EMBL" id="KAJ7308436.1"/>
    </source>
</evidence>
<gene>
    <name evidence="11" type="ORF">JRQ81_008984</name>
</gene>
<organism evidence="11 12">
    <name type="scientific">Phrynocephalus forsythii</name>
    <dbReference type="NCBI Taxonomy" id="171643"/>
    <lineage>
        <taxon>Eukaryota</taxon>
        <taxon>Metazoa</taxon>
        <taxon>Chordata</taxon>
        <taxon>Craniata</taxon>
        <taxon>Vertebrata</taxon>
        <taxon>Euteleostomi</taxon>
        <taxon>Lepidosauria</taxon>
        <taxon>Squamata</taxon>
        <taxon>Bifurcata</taxon>
        <taxon>Unidentata</taxon>
        <taxon>Episquamata</taxon>
        <taxon>Toxicofera</taxon>
        <taxon>Iguania</taxon>
        <taxon>Acrodonta</taxon>
        <taxon>Agamidae</taxon>
        <taxon>Agaminae</taxon>
        <taxon>Phrynocephalus</taxon>
    </lineage>
</organism>
<comment type="subcellular location">
    <subcellularLocation>
        <location evidence="1">Membrane</location>
        <topology evidence="1">Single-pass membrane protein</topology>
    </subcellularLocation>
</comment>
<dbReference type="Proteomes" id="UP001142489">
    <property type="component" value="Unassembled WGS sequence"/>
</dbReference>
<evidence type="ECO:0000256" key="8">
    <source>
        <dbReference type="PROSITE-ProRule" id="PRU00175"/>
    </source>
</evidence>
<dbReference type="EMBL" id="JAPFRF010000018">
    <property type="protein sequence ID" value="KAJ7308436.1"/>
    <property type="molecule type" value="Genomic_DNA"/>
</dbReference>
<evidence type="ECO:0000256" key="1">
    <source>
        <dbReference type="ARBA" id="ARBA00004167"/>
    </source>
</evidence>
<comment type="caution">
    <text evidence="11">The sequence shown here is derived from an EMBL/GenBank/DDBJ whole genome shotgun (WGS) entry which is preliminary data.</text>
</comment>
<keyword evidence="2 9" id="KW-0812">Transmembrane</keyword>
<dbReference type="Gene3D" id="3.30.40.10">
    <property type="entry name" value="Zinc/RING finger domain, C3HC4 (zinc finger)"/>
    <property type="match status" value="1"/>
</dbReference>
<evidence type="ECO:0000256" key="3">
    <source>
        <dbReference type="ARBA" id="ARBA00022723"/>
    </source>
</evidence>
<dbReference type="PANTHER" id="PTHR47168">
    <property type="entry name" value="RING ZINC FINGER DOMAIN SUPERFAMILY PROTEIN-RELATED"/>
    <property type="match status" value="1"/>
</dbReference>
<accession>A0A9Q1ASZ1</accession>
<dbReference type="InterPro" id="IPR013083">
    <property type="entry name" value="Znf_RING/FYVE/PHD"/>
</dbReference>
<evidence type="ECO:0000256" key="5">
    <source>
        <dbReference type="ARBA" id="ARBA00022833"/>
    </source>
</evidence>
<dbReference type="SMART" id="SM00184">
    <property type="entry name" value="RING"/>
    <property type="match status" value="1"/>
</dbReference>
<evidence type="ECO:0000256" key="7">
    <source>
        <dbReference type="ARBA" id="ARBA00023136"/>
    </source>
</evidence>
<proteinExistence type="predicted"/>
<dbReference type="PROSITE" id="PS50089">
    <property type="entry name" value="ZF_RING_2"/>
    <property type="match status" value="1"/>
</dbReference>
<name>A0A9Q1ASZ1_9SAUR</name>
<dbReference type="SUPFAM" id="SSF57850">
    <property type="entry name" value="RING/U-box"/>
    <property type="match status" value="1"/>
</dbReference>
<dbReference type="PANTHER" id="PTHR47168:SF1">
    <property type="entry name" value="OS02G0798600 PROTEIN"/>
    <property type="match status" value="1"/>
</dbReference>
<dbReference type="AlphaFoldDB" id="A0A9Q1ASZ1"/>
<keyword evidence="6 9" id="KW-1133">Transmembrane helix</keyword>